<comment type="caution">
    <text evidence="9">The sequence shown here is derived from an EMBL/GenBank/DDBJ whole genome shotgun (WGS) entry which is preliminary data.</text>
</comment>
<evidence type="ECO:0000259" key="8">
    <source>
        <dbReference type="PROSITE" id="PS51667"/>
    </source>
</evidence>
<feature type="domain" description="WRC" evidence="8">
    <location>
        <begin position="121"/>
        <end position="165"/>
    </location>
</feature>
<comment type="function">
    <text evidence="5">Transcription activator.</text>
</comment>
<dbReference type="GO" id="GO:0005634">
    <property type="term" value="C:nucleus"/>
    <property type="evidence" value="ECO:0007669"/>
    <property type="project" value="UniProtKB-SubCell"/>
</dbReference>
<dbReference type="Pfam" id="PF08880">
    <property type="entry name" value="QLQ"/>
    <property type="match status" value="1"/>
</dbReference>
<dbReference type="Gramene" id="TVU28135">
    <property type="protein sequence ID" value="TVU28135"/>
    <property type="gene ID" value="EJB05_19644"/>
</dbReference>
<dbReference type="InterPro" id="IPR014978">
    <property type="entry name" value="Gln-Leu-Gln_QLQ"/>
</dbReference>
<accession>A0A5J9UWZ6</accession>
<comment type="domain">
    <text evidence="5">The QLQ domain and WRC domain may be involved in protein-protein interaction and DNA-binding, respectively.</text>
</comment>
<evidence type="ECO:0000256" key="5">
    <source>
        <dbReference type="RuleBase" id="RU367127"/>
    </source>
</evidence>
<evidence type="ECO:0000256" key="6">
    <source>
        <dbReference type="SAM" id="MobiDB-lite"/>
    </source>
</evidence>
<evidence type="ECO:0000313" key="9">
    <source>
        <dbReference type="EMBL" id="TVU28135.1"/>
    </source>
</evidence>
<keyword evidence="5" id="KW-0010">Activator</keyword>
<dbReference type="GO" id="GO:0032502">
    <property type="term" value="P:developmental process"/>
    <property type="evidence" value="ECO:0007669"/>
    <property type="project" value="InterPro"/>
</dbReference>
<evidence type="ECO:0000256" key="4">
    <source>
        <dbReference type="PROSITE-ProRule" id="PRU01002"/>
    </source>
</evidence>
<comment type="similarity">
    <text evidence="2 5">Belongs to the GRF family.</text>
</comment>
<evidence type="ECO:0000256" key="2">
    <source>
        <dbReference type="ARBA" id="ARBA00008122"/>
    </source>
</evidence>
<dbReference type="InterPro" id="IPR031137">
    <property type="entry name" value="GRF"/>
</dbReference>
<comment type="caution">
    <text evidence="4">Lacks conserved residue(s) required for the propagation of feature annotation.</text>
</comment>
<evidence type="ECO:0000256" key="3">
    <source>
        <dbReference type="ARBA" id="ARBA00023242"/>
    </source>
</evidence>
<keyword evidence="5" id="KW-0804">Transcription</keyword>
<dbReference type="Proteomes" id="UP000324897">
    <property type="component" value="Chromosome 1"/>
</dbReference>
<dbReference type="PROSITE" id="PS51667">
    <property type="entry name" value="WRC"/>
    <property type="match status" value="1"/>
</dbReference>
<feature type="region of interest" description="Disordered" evidence="6">
    <location>
        <begin position="1"/>
        <end position="23"/>
    </location>
</feature>
<evidence type="ECO:0000259" key="7">
    <source>
        <dbReference type="PROSITE" id="PS51666"/>
    </source>
</evidence>
<keyword evidence="5" id="KW-0805">Transcription regulation</keyword>
<keyword evidence="10" id="KW-1185">Reference proteome</keyword>
<proteinExistence type="inferred from homology"/>
<protein>
    <recommendedName>
        <fullName evidence="5">Growth-regulating factor</fullName>
    </recommendedName>
</protein>
<dbReference type="GO" id="GO:0006351">
    <property type="term" value="P:DNA-templated transcription"/>
    <property type="evidence" value="ECO:0007669"/>
    <property type="project" value="UniProtKB-UniRule"/>
</dbReference>
<reference evidence="9 10" key="1">
    <citation type="journal article" date="2019" name="Sci. Rep.">
        <title>A high-quality genome of Eragrostis curvula grass provides insights into Poaceae evolution and supports new strategies to enhance forage quality.</title>
        <authorList>
            <person name="Carballo J."/>
            <person name="Santos B.A.C.M."/>
            <person name="Zappacosta D."/>
            <person name="Garbus I."/>
            <person name="Selva J.P."/>
            <person name="Gallo C.A."/>
            <person name="Diaz A."/>
            <person name="Albertini E."/>
            <person name="Caccamo M."/>
            <person name="Echenique V."/>
        </authorList>
    </citation>
    <scope>NUCLEOTIDE SEQUENCE [LARGE SCALE GENOMIC DNA]</scope>
    <source>
        <strain evidence="10">cv. Victoria</strain>
        <tissue evidence="9">Leaf</tissue>
    </source>
</reference>
<keyword evidence="3 5" id="KW-0539">Nucleus</keyword>
<name>A0A5J9UWZ6_9POAL</name>
<gene>
    <name evidence="9" type="ORF">EJB05_19644</name>
</gene>
<sequence length="423" mass="44850">MAMPYASLSPAGGGGGDHHHRSSTATASLLPFCRSTPLSLGSGGAGLAGDVPTTGRWPLPFTPAQYEELEQQALIYKYLVAGVPVPPDLVLPIRRGLDSLATRFYGHPTLVYGSYVGKKVDPEPGRCRRTDGKKWRCSKEAHSDSKYCERHMHRGRKGSRKPVETQLVPHSQSPAAMAAIAAQPLAAVSNGCNFQSHSLYPAIAGSNGGSGVGNISSPFSSSLSSSQLNLDNTATFAALGGGTGKDLSSVPLDAQSKCPKAQVAAQGHSLLGLGTEYVQNTYAGYGLRSLADEHNQLISEAIDSSMENQWRLPPSQNSSFPLPSYPQLGALSDLGQSTVNSLSKMERQPLSFLGNDFGTVGSVKQENQLRPFFDEWPKSRDSWPGLGDENSNLTSFSATQLSMSIPMASSDFSAASSQSPNDD</sequence>
<dbReference type="GO" id="GO:0006355">
    <property type="term" value="P:regulation of DNA-templated transcription"/>
    <property type="evidence" value="ECO:0007669"/>
    <property type="project" value="InterPro"/>
</dbReference>
<dbReference type="GO" id="GO:0005524">
    <property type="term" value="F:ATP binding"/>
    <property type="evidence" value="ECO:0007669"/>
    <property type="project" value="UniProtKB-UniRule"/>
</dbReference>
<dbReference type="AlphaFoldDB" id="A0A5J9UWZ6"/>
<dbReference type="PANTHER" id="PTHR31602:SF113">
    <property type="entry name" value="GROWTH-REGULATING FACTOR 4"/>
    <property type="match status" value="1"/>
</dbReference>
<evidence type="ECO:0000313" key="10">
    <source>
        <dbReference type="Proteomes" id="UP000324897"/>
    </source>
</evidence>
<dbReference type="PANTHER" id="PTHR31602">
    <property type="entry name" value="GROWTH-REGULATING FACTOR 5"/>
    <property type="match status" value="1"/>
</dbReference>
<evidence type="ECO:0000256" key="1">
    <source>
        <dbReference type="ARBA" id="ARBA00004123"/>
    </source>
</evidence>
<feature type="domain" description="QLQ" evidence="7">
    <location>
        <begin position="60"/>
        <end position="95"/>
    </location>
</feature>
<dbReference type="Pfam" id="PF08879">
    <property type="entry name" value="WRC"/>
    <property type="match status" value="1"/>
</dbReference>
<dbReference type="OrthoDB" id="1927209at2759"/>
<dbReference type="EMBL" id="RWGY01000011">
    <property type="protein sequence ID" value="TVU28135.1"/>
    <property type="molecule type" value="Genomic_DNA"/>
</dbReference>
<dbReference type="InterPro" id="IPR014977">
    <property type="entry name" value="WRC_dom"/>
</dbReference>
<dbReference type="SMART" id="SM00951">
    <property type="entry name" value="QLQ"/>
    <property type="match status" value="1"/>
</dbReference>
<dbReference type="PROSITE" id="PS51666">
    <property type="entry name" value="QLQ"/>
    <property type="match status" value="1"/>
</dbReference>
<organism evidence="9 10">
    <name type="scientific">Eragrostis curvula</name>
    <name type="common">weeping love grass</name>
    <dbReference type="NCBI Taxonomy" id="38414"/>
    <lineage>
        <taxon>Eukaryota</taxon>
        <taxon>Viridiplantae</taxon>
        <taxon>Streptophyta</taxon>
        <taxon>Embryophyta</taxon>
        <taxon>Tracheophyta</taxon>
        <taxon>Spermatophyta</taxon>
        <taxon>Magnoliopsida</taxon>
        <taxon>Liliopsida</taxon>
        <taxon>Poales</taxon>
        <taxon>Poaceae</taxon>
        <taxon>PACMAD clade</taxon>
        <taxon>Chloridoideae</taxon>
        <taxon>Eragrostideae</taxon>
        <taxon>Eragrostidinae</taxon>
        <taxon>Eragrostis</taxon>
    </lineage>
</organism>
<comment type="subcellular location">
    <subcellularLocation>
        <location evidence="1 5">Nucleus</location>
    </subcellularLocation>
</comment>